<name>A0A0F9BWR2_9ZZZZ</name>
<comment type="caution">
    <text evidence="1">The sequence shown here is derived from an EMBL/GenBank/DDBJ whole genome shotgun (WGS) entry which is preliminary data.</text>
</comment>
<accession>A0A0F9BWR2</accession>
<evidence type="ECO:0008006" key="2">
    <source>
        <dbReference type="Google" id="ProtNLM"/>
    </source>
</evidence>
<feature type="non-terminal residue" evidence="1">
    <location>
        <position position="1"/>
    </location>
</feature>
<protein>
    <recommendedName>
        <fullName evidence="2">Large polyvalent protein associated domain-containing protein</fullName>
    </recommendedName>
</protein>
<dbReference type="AlphaFoldDB" id="A0A0F9BWR2"/>
<feature type="non-terminal residue" evidence="1">
    <location>
        <position position="537"/>
    </location>
</feature>
<proteinExistence type="predicted"/>
<reference evidence="1" key="1">
    <citation type="journal article" date="2015" name="Nature">
        <title>Complex archaea that bridge the gap between prokaryotes and eukaryotes.</title>
        <authorList>
            <person name="Spang A."/>
            <person name="Saw J.H."/>
            <person name="Jorgensen S.L."/>
            <person name="Zaremba-Niedzwiedzka K."/>
            <person name="Martijn J."/>
            <person name="Lind A.E."/>
            <person name="van Eijk R."/>
            <person name="Schleper C."/>
            <person name="Guy L."/>
            <person name="Ettema T.J."/>
        </authorList>
    </citation>
    <scope>NUCLEOTIDE SEQUENCE</scope>
</reference>
<evidence type="ECO:0000313" key="1">
    <source>
        <dbReference type="EMBL" id="KKL26364.1"/>
    </source>
</evidence>
<sequence length="537" mass="59453">EMSEVWAEYLKNPREIEFYYPHRLIRTHADFAAMMKAMTDKSSSRQFGSAAGRRAERWVGPESYQRHNAMMPSLPELDILSKSGLVNPVELNKLKEAAKFKVLSKARSEDVLSLGTLRKLESATFDEVRDNFAGVMSQREGLAFQSILAETAPKQYTLKLMTTLNNYTQSMGSTYGWTVRGGGEKLMDHLRDLKFVSKEGRLGAPYAKMRAKMLEETYIPIALGRGTFNNALKAQAWEQNMYQLAEWVKTPKVSRVLGKNLTSTMYEHLTNTQSAFSYVNVSQKAAGYFYLSTLGMNPASALKNTLQMVLTTGPVLGPVTTARGLSEAMRKSHKYFAVRLGAKKLSHDEAIRFAYPAFGRSGVASAPLTDEALENSLKNIVNIQSLGAGKVQTLSKKISASMMSLFTASETMNRLATWEGAMIHARRAKMTATQATTFAARIVEETQFLTGPQNTPYVLLGRNPLIRQLGQFPLRFLEFATHTAWRIGEGAVNPLTGKALNPLGKFNPGTFARMVAGSIMAIELGRYLGVDTSDALV</sequence>
<gene>
    <name evidence="1" type="ORF">LCGC14_2396030</name>
</gene>
<dbReference type="EMBL" id="LAZR01035863">
    <property type="protein sequence ID" value="KKL26364.1"/>
    <property type="molecule type" value="Genomic_DNA"/>
</dbReference>
<organism evidence="1">
    <name type="scientific">marine sediment metagenome</name>
    <dbReference type="NCBI Taxonomy" id="412755"/>
    <lineage>
        <taxon>unclassified sequences</taxon>
        <taxon>metagenomes</taxon>
        <taxon>ecological metagenomes</taxon>
    </lineage>
</organism>